<keyword evidence="2" id="KW-0472">Membrane</keyword>
<sequence length="181" mass="19179">MVTLDGSRARGSSRRSGRRQYERLLPPLVLVLGLLPCVVGDYGNLCRCICDGLSANLTVVIPSMTGCKECNSAMCISHFPEDCVQGTTINAHCINRHAWMPRLVITSMFATIGLLIILGLAKHYIPSLGPALRIEHNRGRTESQEFTVGPPAASTAATAATGRTAGPPPDVGVGGRKVSPT</sequence>
<dbReference type="EMBL" id="HBGB01038854">
    <property type="protein sequence ID" value="CAD9067767.1"/>
    <property type="molecule type" value="Transcribed_RNA"/>
</dbReference>
<feature type="compositionally biased region" description="Low complexity" evidence="1">
    <location>
        <begin position="147"/>
        <end position="165"/>
    </location>
</feature>
<evidence type="ECO:0000256" key="1">
    <source>
        <dbReference type="SAM" id="MobiDB-lite"/>
    </source>
</evidence>
<reference evidence="3" key="1">
    <citation type="submission" date="2021-01" db="EMBL/GenBank/DDBJ databases">
        <authorList>
            <person name="Corre E."/>
            <person name="Pelletier E."/>
            <person name="Niang G."/>
            <person name="Scheremetjew M."/>
            <person name="Finn R."/>
            <person name="Kale V."/>
            <person name="Holt S."/>
            <person name="Cochrane G."/>
            <person name="Meng A."/>
            <person name="Brown T."/>
            <person name="Cohen L."/>
        </authorList>
    </citation>
    <scope>NUCLEOTIDE SEQUENCE</scope>
    <source>
        <strain evidence="3">CCMP3346</strain>
    </source>
</reference>
<accession>A0A7S1PB99</accession>
<organism evidence="3">
    <name type="scientific">Vitrella brassicaformis</name>
    <dbReference type="NCBI Taxonomy" id="1169539"/>
    <lineage>
        <taxon>Eukaryota</taxon>
        <taxon>Sar</taxon>
        <taxon>Alveolata</taxon>
        <taxon>Colpodellida</taxon>
        <taxon>Vitrellaceae</taxon>
        <taxon>Vitrella</taxon>
    </lineage>
</organism>
<proteinExistence type="predicted"/>
<feature type="transmembrane region" description="Helical" evidence="2">
    <location>
        <begin position="99"/>
        <end position="121"/>
    </location>
</feature>
<name>A0A7S1PB99_9ALVE</name>
<evidence type="ECO:0000313" key="3">
    <source>
        <dbReference type="EMBL" id="CAD9067767.1"/>
    </source>
</evidence>
<evidence type="ECO:0000256" key="2">
    <source>
        <dbReference type="SAM" id="Phobius"/>
    </source>
</evidence>
<dbReference type="AlphaFoldDB" id="A0A7S1PB99"/>
<gene>
    <name evidence="3" type="ORF">VBRA1451_LOCUS22840</name>
</gene>
<feature type="region of interest" description="Disordered" evidence="1">
    <location>
        <begin position="139"/>
        <end position="181"/>
    </location>
</feature>
<keyword evidence="2" id="KW-1133">Transmembrane helix</keyword>
<keyword evidence="2" id="KW-0812">Transmembrane</keyword>
<protein>
    <submittedName>
        <fullName evidence="3">Uncharacterized protein</fullName>
    </submittedName>
</protein>